<protein>
    <recommendedName>
        <fullName evidence="4">F-box domain-containing protein</fullName>
    </recommendedName>
</protein>
<proteinExistence type="predicted"/>
<evidence type="ECO:0008006" key="4">
    <source>
        <dbReference type="Google" id="ProtNLM"/>
    </source>
</evidence>
<organism evidence="2 3">
    <name type="scientific">Clonostachys solani</name>
    <dbReference type="NCBI Taxonomy" id="160281"/>
    <lineage>
        <taxon>Eukaryota</taxon>
        <taxon>Fungi</taxon>
        <taxon>Dikarya</taxon>
        <taxon>Ascomycota</taxon>
        <taxon>Pezizomycotina</taxon>
        <taxon>Sordariomycetes</taxon>
        <taxon>Hypocreomycetidae</taxon>
        <taxon>Hypocreales</taxon>
        <taxon>Bionectriaceae</taxon>
        <taxon>Clonostachys</taxon>
    </lineage>
</organism>
<dbReference type="Proteomes" id="UP000775872">
    <property type="component" value="Unassembled WGS sequence"/>
</dbReference>
<evidence type="ECO:0000313" key="2">
    <source>
        <dbReference type="EMBL" id="CAH0047124.1"/>
    </source>
</evidence>
<feature type="compositionally biased region" description="Polar residues" evidence="1">
    <location>
        <begin position="272"/>
        <end position="289"/>
    </location>
</feature>
<accession>A0A9P0EE52</accession>
<feature type="compositionally biased region" description="Basic and acidic residues" evidence="1">
    <location>
        <begin position="400"/>
        <end position="410"/>
    </location>
</feature>
<dbReference type="OrthoDB" id="5304511at2759"/>
<gene>
    <name evidence="2" type="ORF">CSOL1703_00013363</name>
</gene>
<feature type="region of interest" description="Disordered" evidence="1">
    <location>
        <begin position="268"/>
        <end position="294"/>
    </location>
</feature>
<dbReference type="AlphaFoldDB" id="A0A9P0EE52"/>
<name>A0A9P0EE52_9HYPO</name>
<comment type="caution">
    <text evidence="2">The sequence shown here is derived from an EMBL/GenBank/DDBJ whole genome shotgun (WGS) entry which is preliminary data.</text>
</comment>
<dbReference type="EMBL" id="CABFOC020000018">
    <property type="protein sequence ID" value="CAH0047124.1"/>
    <property type="molecule type" value="Genomic_DNA"/>
</dbReference>
<evidence type="ECO:0000313" key="3">
    <source>
        <dbReference type="Proteomes" id="UP000775872"/>
    </source>
</evidence>
<evidence type="ECO:0000256" key="1">
    <source>
        <dbReference type="SAM" id="MobiDB-lite"/>
    </source>
</evidence>
<feature type="region of interest" description="Disordered" evidence="1">
    <location>
        <begin position="382"/>
        <end position="413"/>
    </location>
</feature>
<keyword evidence="3" id="KW-1185">Reference proteome</keyword>
<reference evidence="2" key="1">
    <citation type="submission" date="2021-10" db="EMBL/GenBank/DDBJ databases">
        <authorList>
            <person name="Piombo E."/>
        </authorList>
    </citation>
    <scope>NUCLEOTIDE SEQUENCE</scope>
</reference>
<sequence length="509" mass="58740">MGLAELPTELLWLILERLHCPADLHSAFCASPFLLQAYLAARERIIAAVLARVIFPVAQRHAIATTEGPVAPMEEQLGELWDFLDGYFDDEEHDRPTTFPGNRLTLMNLMWLHAQIEQLVEQYYEEAREYFIIFLKRQAGSQFLERPAKFAELSRTEIARFQRAFYRFELYSRCFGVSAKDKWVNNSLVEAHHEHFLGRLEPWEVEEMCCVHQFLMSQIAAILVRMQDEMVAMVLSHQVKPTGHDAAGDSLIHTDDVLVRSETRLAPDDRASLSSSHRNPSQGQQSSQDILKDSVPDDDDLCEYEGSGGSELRLFSSHERIWFYHWVSDATFFGLMHIKGFLDSPRDAQYDLFLRNARKNRTFLPNVLINVDFNALGGIALGEDEPDIPSPATSEEDENHQDSRNNHEDLSSPNLGYEMFKDGPGYPTIPFFDNKFWPLRRLGYVFWDSSRVLEPSFRECLVDARDGDDRDFDVTKKPSAEEVLKGVKLPKRAMDEIRRKYGIWPWERE</sequence>